<gene>
    <name evidence="3" type="ORF">V6N11_080174</name>
</gene>
<comment type="caution">
    <text evidence="3">The sequence shown here is derived from an EMBL/GenBank/DDBJ whole genome shotgun (WGS) entry which is preliminary data.</text>
</comment>
<accession>A0ABR1ZWX5</accession>
<feature type="signal peptide" evidence="2">
    <location>
        <begin position="1"/>
        <end position="23"/>
    </location>
</feature>
<comment type="similarity">
    <text evidence="1">Belongs to the cytochrome P450 family.</text>
</comment>
<dbReference type="PRINTS" id="PR00463">
    <property type="entry name" value="EP450I"/>
</dbReference>
<dbReference type="PANTHER" id="PTHR47950:SF44">
    <property type="entry name" value="CYTOCHROME P450, FAMILY 76, SUBFAMILY C, POLYPEPTIDE 5-RELATED"/>
    <property type="match status" value="1"/>
</dbReference>
<name>A0ABR1ZWX5_9ROSI</name>
<dbReference type="InterPro" id="IPR001128">
    <property type="entry name" value="Cyt_P450"/>
</dbReference>
<dbReference type="InterPro" id="IPR036396">
    <property type="entry name" value="Cyt_P450_sf"/>
</dbReference>
<evidence type="ECO:0000313" key="4">
    <source>
        <dbReference type="Proteomes" id="UP001396334"/>
    </source>
</evidence>
<sequence length="358" mass="40262">MEHYIFLLFCISFFLLFLHRSSAAHRLPPGPFNFPIVGSLHRLGSYPNQSLFELAKTYGPLMTLRLGDVTAVIASSAEMAKQVLLTHEEAFSDRTVPDAVASQPNHESTLAWGVGVGMWRNRRRLCNTQLFTVQRLNLLQDLRHQKVQQLIKHIDKQRVSGSQVNIGEVTFATALNLISSTIFSTDIVDPEYSTAQEFKELVGRIMGMELRASDSKARSGDFLDLLLDQCEENESYFTRQNIKPLILDLFIAGSDTSALTTEWAMAELLRKPQVLQKTKRELMEVIGSGRAVQESDINEFPYLEAVVKETMRLYPGAPLLLPYKAKKDVEICGYTIPKNAQVLVNAWAIGRDPTTVET</sequence>
<dbReference type="PANTHER" id="PTHR47950">
    <property type="entry name" value="CYTOCHROME P450, FAMILY 76, SUBFAMILY C, POLYPEPTIDE 5-RELATED"/>
    <property type="match status" value="1"/>
</dbReference>
<dbReference type="EMBL" id="JBBPBN010000515">
    <property type="protein sequence ID" value="KAK8485164.1"/>
    <property type="molecule type" value="Genomic_DNA"/>
</dbReference>
<evidence type="ECO:0008006" key="5">
    <source>
        <dbReference type="Google" id="ProtNLM"/>
    </source>
</evidence>
<organism evidence="3 4">
    <name type="scientific">Hibiscus sabdariffa</name>
    <name type="common">roselle</name>
    <dbReference type="NCBI Taxonomy" id="183260"/>
    <lineage>
        <taxon>Eukaryota</taxon>
        <taxon>Viridiplantae</taxon>
        <taxon>Streptophyta</taxon>
        <taxon>Embryophyta</taxon>
        <taxon>Tracheophyta</taxon>
        <taxon>Spermatophyta</taxon>
        <taxon>Magnoliopsida</taxon>
        <taxon>eudicotyledons</taxon>
        <taxon>Gunneridae</taxon>
        <taxon>Pentapetalae</taxon>
        <taxon>rosids</taxon>
        <taxon>malvids</taxon>
        <taxon>Malvales</taxon>
        <taxon>Malvaceae</taxon>
        <taxon>Malvoideae</taxon>
        <taxon>Hibiscus</taxon>
    </lineage>
</organism>
<keyword evidence="2" id="KW-0732">Signal</keyword>
<dbReference type="Pfam" id="PF00067">
    <property type="entry name" value="p450"/>
    <property type="match status" value="1"/>
</dbReference>
<dbReference type="InterPro" id="IPR002401">
    <property type="entry name" value="Cyt_P450_E_grp-I"/>
</dbReference>
<proteinExistence type="inferred from homology"/>
<dbReference type="Proteomes" id="UP001396334">
    <property type="component" value="Unassembled WGS sequence"/>
</dbReference>
<dbReference type="SUPFAM" id="SSF48264">
    <property type="entry name" value="Cytochrome P450"/>
    <property type="match status" value="1"/>
</dbReference>
<dbReference type="PRINTS" id="PR00385">
    <property type="entry name" value="P450"/>
</dbReference>
<reference evidence="3 4" key="1">
    <citation type="journal article" date="2024" name="G3 (Bethesda)">
        <title>Genome assembly of Hibiscus sabdariffa L. provides insights into metabolisms of medicinal natural products.</title>
        <authorList>
            <person name="Kim T."/>
        </authorList>
    </citation>
    <scope>NUCLEOTIDE SEQUENCE [LARGE SCALE GENOMIC DNA]</scope>
    <source>
        <strain evidence="3">TK-2024</strain>
        <tissue evidence="3">Old leaves</tissue>
    </source>
</reference>
<evidence type="ECO:0000256" key="1">
    <source>
        <dbReference type="ARBA" id="ARBA00010617"/>
    </source>
</evidence>
<keyword evidence="4" id="KW-1185">Reference proteome</keyword>
<evidence type="ECO:0000256" key="2">
    <source>
        <dbReference type="SAM" id="SignalP"/>
    </source>
</evidence>
<protein>
    <recommendedName>
        <fullName evidence="5">Cytochrome P450</fullName>
    </recommendedName>
</protein>
<feature type="chain" id="PRO_5046539492" description="Cytochrome P450" evidence="2">
    <location>
        <begin position="24"/>
        <end position="358"/>
    </location>
</feature>
<dbReference type="Gene3D" id="1.10.630.10">
    <property type="entry name" value="Cytochrome P450"/>
    <property type="match status" value="1"/>
</dbReference>
<evidence type="ECO:0000313" key="3">
    <source>
        <dbReference type="EMBL" id="KAK8485164.1"/>
    </source>
</evidence>